<keyword evidence="9" id="KW-0472">Membrane</keyword>
<dbReference type="EC" id="2.7.6.1" evidence="3"/>
<dbReference type="InterPro" id="IPR005946">
    <property type="entry name" value="Rib-P_diPkinase"/>
</dbReference>
<dbReference type="EMBL" id="CAUYUJ010016742">
    <property type="protein sequence ID" value="CAK0868406.1"/>
    <property type="molecule type" value="Genomic_DNA"/>
</dbReference>
<evidence type="ECO:0000256" key="8">
    <source>
        <dbReference type="ARBA" id="ARBA00022840"/>
    </source>
</evidence>
<comment type="pathway">
    <text evidence="1">Metabolic intermediate biosynthesis; 5-phospho-alpha-D-ribose 1-diphosphate biosynthesis; 5-phospho-alpha-D-ribose 1-diphosphate from D-ribose 5-phosphate (route I): step 1/1.</text>
</comment>
<name>A0ABN9V742_9DINO</name>
<comment type="caution">
    <text evidence="11">The sequence shown here is derived from an EMBL/GenBank/DDBJ whole genome shotgun (WGS) entry which is preliminary data.</text>
</comment>
<gene>
    <name evidence="11" type="ORF">PCOR1329_LOCUS55069</name>
</gene>
<evidence type="ECO:0000256" key="9">
    <source>
        <dbReference type="SAM" id="Phobius"/>
    </source>
</evidence>
<evidence type="ECO:0000256" key="7">
    <source>
        <dbReference type="ARBA" id="ARBA00022777"/>
    </source>
</evidence>
<feature type="transmembrane region" description="Helical" evidence="9">
    <location>
        <begin position="368"/>
        <end position="386"/>
    </location>
</feature>
<dbReference type="Proteomes" id="UP001189429">
    <property type="component" value="Unassembled WGS sequence"/>
</dbReference>
<evidence type="ECO:0000256" key="6">
    <source>
        <dbReference type="ARBA" id="ARBA00022741"/>
    </source>
</evidence>
<evidence type="ECO:0000256" key="4">
    <source>
        <dbReference type="ARBA" id="ARBA00022679"/>
    </source>
</evidence>
<evidence type="ECO:0000313" key="11">
    <source>
        <dbReference type="EMBL" id="CAK0868406.1"/>
    </source>
</evidence>
<dbReference type="PANTHER" id="PTHR10210">
    <property type="entry name" value="RIBOSE-PHOSPHATE DIPHOSPHOKINASE FAMILY MEMBER"/>
    <property type="match status" value="1"/>
</dbReference>
<evidence type="ECO:0000256" key="5">
    <source>
        <dbReference type="ARBA" id="ARBA00022727"/>
    </source>
</evidence>
<dbReference type="PANTHER" id="PTHR10210:SF32">
    <property type="entry name" value="RIBOSE-PHOSPHATE PYROPHOSPHOKINASE 2"/>
    <property type="match status" value="1"/>
</dbReference>
<comment type="similarity">
    <text evidence="2">Belongs to the ribose-phosphate pyrophosphokinase family.</text>
</comment>
<keyword evidence="12" id="KW-1185">Reference proteome</keyword>
<evidence type="ECO:0000259" key="10">
    <source>
        <dbReference type="Pfam" id="PF13793"/>
    </source>
</evidence>
<organism evidence="11 12">
    <name type="scientific">Prorocentrum cordatum</name>
    <dbReference type="NCBI Taxonomy" id="2364126"/>
    <lineage>
        <taxon>Eukaryota</taxon>
        <taxon>Sar</taxon>
        <taxon>Alveolata</taxon>
        <taxon>Dinophyceae</taxon>
        <taxon>Prorocentrales</taxon>
        <taxon>Prorocentraceae</taxon>
        <taxon>Prorocentrum</taxon>
    </lineage>
</organism>
<evidence type="ECO:0000256" key="1">
    <source>
        <dbReference type="ARBA" id="ARBA00004996"/>
    </source>
</evidence>
<dbReference type="Gene3D" id="3.40.50.2020">
    <property type="match status" value="1"/>
</dbReference>
<evidence type="ECO:0000256" key="2">
    <source>
        <dbReference type="ARBA" id="ARBA00006478"/>
    </source>
</evidence>
<keyword evidence="8" id="KW-0067">ATP-binding</keyword>
<evidence type="ECO:0000313" key="12">
    <source>
        <dbReference type="Proteomes" id="UP001189429"/>
    </source>
</evidence>
<keyword evidence="7" id="KW-0418">Kinase</keyword>
<dbReference type="InterPro" id="IPR029099">
    <property type="entry name" value="Pribosyltran_N"/>
</dbReference>
<keyword evidence="9" id="KW-1133">Transmembrane helix</keyword>
<keyword evidence="4" id="KW-0808">Transferase</keyword>
<reference evidence="11" key="1">
    <citation type="submission" date="2023-10" db="EMBL/GenBank/DDBJ databases">
        <authorList>
            <person name="Chen Y."/>
            <person name="Shah S."/>
            <person name="Dougan E. K."/>
            <person name="Thang M."/>
            <person name="Chan C."/>
        </authorList>
    </citation>
    <scope>NUCLEOTIDE SEQUENCE [LARGE SCALE GENOMIC DNA]</scope>
</reference>
<proteinExistence type="inferred from homology"/>
<keyword evidence="5" id="KW-0545">Nucleotide biosynthesis</keyword>
<keyword evidence="6" id="KW-0547">Nucleotide-binding</keyword>
<sequence length="394" mass="43532">MMLDALKSEAPHRITVVLPCVEYARQDRKFEAGEAIAPKLFFHLMVTAGADRFVTMDLHNQAESGFSPAHAALDELSAEKYLASFIRENIPGFNTENLARYWFCKQCHGKRKEVEAAAPPPPSGAWADSWADWDKWAALGATSAVLPVGLQGGTSPPPVAGDEDKLSEEELQQLISLNKKMGNSSAAAALQNRLDKRRVGDAPVPLQAQANQVDRHIKQLGKKLQHDLDQYTKWHNWPHDKKESIGATRRELAAEVGKYQTLVEQLRIQVCPPPAAQPKARVSLQDLLAGESDFLDMSNVEEVFGIDSSVYEVQEADTQELEKRTTQLKEAIQASARQLFGEAKQKFDELKQAHAAHVGRLGKKRKDLFSYFVGGATFFVGLYLVIGGDFGVVG</sequence>
<dbReference type="SUPFAM" id="SSF53271">
    <property type="entry name" value="PRTase-like"/>
    <property type="match status" value="1"/>
</dbReference>
<feature type="domain" description="Ribose-phosphate pyrophosphokinase N-terminal" evidence="10">
    <location>
        <begin position="1"/>
        <end position="49"/>
    </location>
</feature>
<dbReference type="InterPro" id="IPR029057">
    <property type="entry name" value="PRTase-like"/>
</dbReference>
<dbReference type="Pfam" id="PF13793">
    <property type="entry name" value="Pribosyltran_N"/>
    <property type="match status" value="1"/>
</dbReference>
<evidence type="ECO:0000256" key="3">
    <source>
        <dbReference type="ARBA" id="ARBA00013247"/>
    </source>
</evidence>
<accession>A0ABN9V742</accession>
<protein>
    <recommendedName>
        <fullName evidence="3">ribose-phosphate diphosphokinase</fullName>
        <ecNumber evidence="3">2.7.6.1</ecNumber>
    </recommendedName>
</protein>
<keyword evidence="9" id="KW-0812">Transmembrane</keyword>